<dbReference type="InterPro" id="IPR008271">
    <property type="entry name" value="Ser/Thr_kinase_AS"/>
</dbReference>
<dbReference type="GO" id="GO:0004674">
    <property type="term" value="F:protein serine/threonine kinase activity"/>
    <property type="evidence" value="ECO:0007669"/>
    <property type="project" value="UniProtKB-KW"/>
</dbReference>
<gene>
    <name evidence="19" type="ORF">B7P43_G03678</name>
</gene>
<dbReference type="Gene3D" id="3.30.200.20">
    <property type="entry name" value="Phosphorylase Kinase, domain 1"/>
    <property type="match status" value="1"/>
</dbReference>
<evidence type="ECO:0000256" key="16">
    <source>
        <dbReference type="PROSITE-ProRule" id="PRU10141"/>
    </source>
</evidence>
<dbReference type="FunFam" id="1.10.510.10:FF:000315">
    <property type="entry name" value="membrane-associated tyrosine- and threonine-specific cdc2-inhibitory kinase"/>
    <property type="match status" value="1"/>
</dbReference>
<feature type="compositionally biased region" description="Low complexity" evidence="17">
    <location>
        <begin position="454"/>
        <end position="465"/>
    </location>
</feature>
<evidence type="ECO:0000256" key="7">
    <source>
        <dbReference type="ARBA" id="ARBA00022777"/>
    </source>
</evidence>
<keyword evidence="10" id="KW-0333">Golgi apparatus</keyword>
<feature type="region of interest" description="Disordered" evidence="17">
    <location>
        <begin position="419"/>
        <end position="438"/>
    </location>
</feature>
<dbReference type="Proteomes" id="UP000235965">
    <property type="component" value="Unassembled WGS sequence"/>
</dbReference>
<comment type="catalytic activity">
    <reaction evidence="14">
        <text>L-threonyl-[protein] + ATP = O-phospho-L-threonyl-[protein] + ADP + H(+)</text>
        <dbReference type="Rhea" id="RHEA:46608"/>
        <dbReference type="Rhea" id="RHEA-COMP:11060"/>
        <dbReference type="Rhea" id="RHEA-COMP:11605"/>
        <dbReference type="ChEBI" id="CHEBI:15378"/>
        <dbReference type="ChEBI" id="CHEBI:30013"/>
        <dbReference type="ChEBI" id="CHEBI:30616"/>
        <dbReference type="ChEBI" id="CHEBI:61977"/>
        <dbReference type="ChEBI" id="CHEBI:456216"/>
        <dbReference type="EC" id="2.7.11.1"/>
    </reaction>
</comment>
<dbReference type="InterPro" id="IPR000719">
    <property type="entry name" value="Prot_kinase_dom"/>
</dbReference>
<dbReference type="SUPFAM" id="SSF56112">
    <property type="entry name" value="Protein kinase-like (PK-like)"/>
    <property type="match status" value="1"/>
</dbReference>
<name>A0A2J7RNC2_9NEOP</name>
<keyword evidence="4" id="KW-0808">Transferase</keyword>
<keyword evidence="12" id="KW-0131">Cell cycle</keyword>
<protein>
    <recommendedName>
        <fullName evidence="2">non-specific serine/threonine protein kinase</fullName>
        <ecNumber evidence="2">2.7.11.1</ecNumber>
    </recommendedName>
</protein>
<evidence type="ECO:0000259" key="18">
    <source>
        <dbReference type="PROSITE" id="PS50011"/>
    </source>
</evidence>
<evidence type="ECO:0000256" key="6">
    <source>
        <dbReference type="ARBA" id="ARBA00022741"/>
    </source>
</evidence>
<dbReference type="Gene3D" id="1.10.510.10">
    <property type="entry name" value="Transferase(Phosphotransferase) domain 1"/>
    <property type="match status" value="1"/>
</dbReference>
<dbReference type="InterPro" id="IPR017441">
    <property type="entry name" value="Protein_kinase_ATP_BS"/>
</dbReference>
<dbReference type="GO" id="GO:0046872">
    <property type="term" value="F:metal ion binding"/>
    <property type="evidence" value="ECO:0007669"/>
    <property type="project" value="UniProtKB-KW"/>
</dbReference>
<evidence type="ECO:0000256" key="17">
    <source>
        <dbReference type="SAM" id="MobiDB-lite"/>
    </source>
</evidence>
<dbReference type="PROSITE" id="PS00107">
    <property type="entry name" value="PROTEIN_KINASE_ATP"/>
    <property type="match status" value="1"/>
</dbReference>
<feature type="region of interest" description="Disordered" evidence="17">
    <location>
        <begin position="454"/>
        <end position="474"/>
    </location>
</feature>
<evidence type="ECO:0000256" key="8">
    <source>
        <dbReference type="ARBA" id="ARBA00022840"/>
    </source>
</evidence>
<feature type="region of interest" description="Disordered" evidence="17">
    <location>
        <begin position="1"/>
        <end position="40"/>
    </location>
</feature>
<dbReference type="PROSITE" id="PS00108">
    <property type="entry name" value="PROTEIN_KINASE_ST"/>
    <property type="match status" value="1"/>
</dbReference>
<comment type="subcellular location">
    <subcellularLocation>
        <location evidence="1">Golgi apparatus membrane</location>
        <topology evidence="1">Peripheral membrane protein</topology>
    </subcellularLocation>
</comment>
<dbReference type="SMART" id="SM00220">
    <property type="entry name" value="S_TKc"/>
    <property type="match status" value="1"/>
</dbReference>
<keyword evidence="7" id="KW-0418">Kinase</keyword>
<keyword evidence="11" id="KW-0472">Membrane</keyword>
<keyword evidence="20" id="KW-1185">Reference proteome</keyword>
<keyword evidence="6 16" id="KW-0547">Nucleotide-binding</keyword>
<evidence type="ECO:0000256" key="14">
    <source>
        <dbReference type="ARBA" id="ARBA00047899"/>
    </source>
</evidence>
<evidence type="ECO:0000256" key="4">
    <source>
        <dbReference type="ARBA" id="ARBA00022679"/>
    </source>
</evidence>
<evidence type="ECO:0000256" key="15">
    <source>
        <dbReference type="ARBA" id="ARBA00048679"/>
    </source>
</evidence>
<evidence type="ECO:0000313" key="20">
    <source>
        <dbReference type="Proteomes" id="UP000235965"/>
    </source>
</evidence>
<keyword evidence="8 16" id="KW-0067">ATP-binding</keyword>
<dbReference type="InParanoid" id="A0A2J7RNC2"/>
<dbReference type="GO" id="GO:0000139">
    <property type="term" value="C:Golgi membrane"/>
    <property type="evidence" value="ECO:0007669"/>
    <property type="project" value="UniProtKB-SubCell"/>
</dbReference>
<dbReference type="PROSITE" id="PS50011">
    <property type="entry name" value="PROTEIN_KINASE_DOM"/>
    <property type="match status" value="1"/>
</dbReference>
<dbReference type="Pfam" id="PF00069">
    <property type="entry name" value="Pkinase"/>
    <property type="match status" value="1"/>
</dbReference>
<comment type="caution">
    <text evidence="19">The sequence shown here is derived from an EMBL/GenBank/DDBJ whole genome shotgun (WGS) entry which is preliminary data.</text>
</comment>
<dbReference type="PANTHER" id="PTHR11042">
    <property type="entry name" value="EUKARYOTIC TRANSLATION INITIATION FACTOR 2-ALPHA KINASE EIF2-ALPHA KINASE -RELATED"/>
    <property type="match status" value="1"/>
</dbReference>
<dbReference type="EMBL" id="NEVH01002541">
    <property type="protein sequence ID" value="PNF42335.1"/>
    <property type="molecule type" value="Genomic_DNA"/>
</dbReference>
<dbReference type="OrthoDB" id="5337378at2759"/>
<dbReference type="GO" id="GO:0005524">
    <property type="term" value="F:ATP binding"/>
    <property type="evidence" value="ECO:0007669"/>
    <property type="project" value="UniProtKB-UniRule"/>
</dbReference>
<dbReference type="GO" id="GO:0051321">
    <property type="term" value="P:meiotic cell cycle"/>
    <property type="evidence" value="ECO:0007669"/>
    <property type="project" value="TreeGrafter"/>
</dbReference>
<proteinExistence type="inferred from homology"/>
<evidence type="ECO:0000313" key="19">
    <source>
        <dbReference type="EMBL" id="PNF42335.1"/>
    </source>
</evidence>
<keyword evidence="9" id="KW-0460">Magnesium</keyword>
<reference evidence="19 20" key="1">
    <citation type="submission" date="2017-12" db="EMBL/GenBank/DDBJ databases">
        <title>Hemimetabolous genomes reveal molecular basis of termite eusociality.</title>
        <authorList>
            <person name="Harrison M.C."/>
            <person name="Jongepier E."/>
            <person name="Robertson H.M."/>
            <person name="Arning N."/>
            <person name="Bitard-Feildel T."/>
            <person name="Chao H."/>
            <person name="Childers C.P."/>
            <person name="Dinh H."/>
            <person name="Doddapaneni H."/>
            <person name="Dugan S."/>
            <person name="Gowin J."/>
            <person name="Greiner C."/>
            <person name="Han Y."/>
            <person name="Hu H."/>
            <person name="Hughes D.S.T."/>
            <person name="Huylmans A.-K."/>
            <person name="Kemena C."/>
            <person name="Kremer L.P.M."/>
            <person name="Lee S.L."/>
            <person name="Lopez-Ezquerra A."/>
            <person name="Mallet L."/>
            <person name="Monroy-Kuhn J.M."/>
            <person name="Moser A."/>
            <person name="Murali S.C."/>
            <person name="Muzny D.M."/>
            <person name="Otani S."/>
            <person name="Piulachs M.-D."/>
            <person name="Poelchau M."/>
            <person name="Qu J."/>
            <person name="Schaub F."/>
            <person name="Wada-Katsumata A."/>
            <person name="Worley K.C."/>
            <person name="Xie Q."/>
            <person name="Ylla G."/>
            <person name="Poulsen M."/>
            <person name="Gibbs R.A."/>
            <person name="Schal C."/>
            <person name="Richards S."/>
            <person name="Belles X."/>
            <person name="Korb J."/>
            <person name="Bornberg-Bauer E."/>
        </authorList>
    </citation>
    <scope>NUCLEOTIDE SEQUENCE [LARGE SCALE GENOMIC DNA]</scope>
    <source>
        <tissue evidence="19">Whole body</tissue>
    </source>
</reference>
<dbReference type="GO" id="GO:0005634">
    <property type="term" value="C:nucleus"/>
    <property type="evidence" value="ECO:0007669"/>
    <property type="project" value="TreeGrafter"/>
</dbReference>
<organism evidence="19 20">
    <name type="scientific">Cryptotermes secundus</name>
    <dbReference type="NCBI Taxonomy" id="105785"/>
    <lineage>
        <taxon>Eukaryota</taxon>
        <taxon>Metazoa</taxon>
        <taxon>Ecdysozoa</taxon>
        <taxon>Arthropoda</taxon>
        <taxon>Hexapoda</taxon>
        <taxon>Insecta</taxon>
        <taxon>Pterygota</taxon>
        <taxon>Neoptera</taxon>
        <taxon>Polyneoptera</taxon>
        <taxon>Dictyoptera</taxon>
        <taxon>Blattodea</taxon>
        <taxon>Blattoidea</taxon>
        <taxon>Termitoidae</taxon>
        <taxon>Kalotermitidae</taxon>
        <taxon>Cryptotermitinae</taxon>
        <taxon>Cryptotermes</taxon>
    </lineage>
</organism>
<evidence type="ECO:0000256" key="10">
    <source>
        <dbReference type="ARBA" id="ARBA00023034"/>
    </source>
</evidence>
<comment type="similarity">
    <text evidence="13">Belongs to the protein kinase superfamily. Ser/Thr protein kinase family. GCN2 subfamily.</text>
</comment>
<dbReference type="GO" id="GO:0110031">
    <property type="term" value="P:negative regulation of G2/MI transition of meiotic cell cycle"/>
    <property type="evidence" value="ECO:0007669"/>
    <property type="project" value="TreeGrafter"/>
</dbReference>
<evidence type="ECO:0000256" key="12">
    <source>
        <dbReference type="ARBA" id="ARBA00023306"/>
    </source>
</evidence>
<evidence type="ECO:0000256" key="2">
    <source>
        <dbReference type="ARBA" id="ARBA00012513"/>
    </source>
</evidence>
<dbReference type="PANTHER" id="PTHR11042:SF183">
    <property type="entry name" value="MEMBRANE-ASSOCIATED TYROSINE- AND THREONINE-SPECIFIC CDC2-INHIBITORY KINASE"/>
    <property type="match status" value="1"/>
</dbReference>
<keyword evidence="5" id="KW-0479">Metal-binding</keyword>
<evidence type="ECO:0000256" key="9">
    <source>
        <dbReference type="ARBA" id="ARBA00022842"/>
    </source>
</evidence>
<dbReference type="InterPro" id="IPR050339">
    <property type="entry name" value="CC_SR_Kinase"/>
</dbReference>
<dbReference type="FunCoup" id="A0A2J7RNC2">
    <property type="interactions" value="306"/>
</dbReference>
<evidence type="ECO:0000256" key="13">
    <source>
        <dbReference type="ARBA" id="ARBA00037982"/>
    </source>
</evidence>
<accession>A0A2J7RNC2</accession>
<feature type="domain" description="Protein kinase" evidence="18">
    <location>
        <begin position="83"/>
        <end position="331"/>
    </location>
</feature>
<evidence type="ECO:0000256" key="3">
    <source>
        <dbReference type="ARBA" id="ARBA00022527"/>
    </source>
</evidence>
<evidence type="ECO:0000256" key="1">
    <source>
        <dbReference type="ARBA" id="ARBA00004395"/>
    </source>
</evidence>
<evidence type="ECO:0000256" key="11">
    <source>
        <dbReference type="ARBA" id="ARBA00023136"/>
    </source>
</evidence>
<feature type="binding site" evidence="16">
    <location>
        <position position="112"/>
    </location>
    <ligand>
        <name>ATP</name>
        <dbReference type="ChEBI" id="CHEBI:30616"/>
    </ligand>
</feature>
<sequence length="535" mass="61067">MSHKQSPGPTPDITHPAHSTKKARRTPKERQPPKLKRRNYKTNRNLFSQDACLISFQRNEDSAPSLSRLHKHTHHLTYFRQKFDDVHQIGEGSFGEVFRARYKETGLYYAVKRSKERFRSDKDRRLKLEEVRKHEMIPKHDNCVEFVGAWEEDDYLYIQLELCRTSLEEYTEVNHDITQDMLWDILLDVLLAVKHLHDHNLIHLDIKLENILVALNGRYKLGDFGLVVDVSKEDLDDAVEGDPKYLAPELMTGHFTKAADIFSVGITMLELASDLDLPSRGPLWHELRNGIFPDDHTGHICPEMFELIRAMMTPDYVERPTVDFLLAHPHLTKLMLRRRRSHYVSQVVSQVQSLCSNWCAVLKSLMEIMLLPLGYLHIGTRGDYISSACITNGCVTNGTKFGQWETSCSDVENGAKSVMNQSCSSTSTTSPNVSPIRGEKDTLFNTSIPNVMITNSTPTTTPANSPRKRSLDDLHDSITPVKTRIKRLCVSSSELYSCGRKNEDDSEVPSCYHFSFSRTSTGARNLLPVFRSCKD</sequence>
<dbReference type="InterPro" id="IPR011009">
    <property type="entry name" value="Kinase-like_dom_sf"/>
</dbReference>
<keyword evidence="3" id="KW-0723">Serine/threonine-protein kinase</keyword>
<dbReference type="AlphaFoldDB" id="A0A2J7RNC2"/>
<dbReference type="EC" id="2.7.11.1" evidence="2"/>
<dbReference type="STRING" id="105785.A0A2J7RNC2"/>
<comment type="catalytic activity">
    <reaction evidence="15">
        <text>L-seryl-[protein] + ATP = O-phospho-L-seryl-[protein] + ADP + H(+)</text>
        <dbReference type="Rhea" id="RHEA:17989"/>
        <dbReference type="Rhea" id="RHEA-COMP:9863"/>
        <dbReference type="Rhea" id="RHEA-COMP:11604"/>
        <dbReference type="ChEBI" id="CHEBI:15378"/>
        <dbReference type="ChEBI" id="CHEBI:29999"/>
        <dbReference type="ChEBI" id="CHEBI:30616"/>
        <dbReference type="ChEBI" id="CHEBI:83421"/>
        <dbReference type="ChEBI" id="CHEBI:456216"/>
        <dbReference type="EC" id="2.7.11.1"/>
    </reaction>
</comment>
<evidence type="ECO:0000256" key="5">
    <source>
        <dbReference type="ARBA" id="ARBA00022723"/>
    </source>
</evidence>